<feature type="region of interest" description="Disordered" evidence="1">
    <location>
        <begin position="390"/>
        <end position="422"/>
    </location>
</feature>
<evidence type="ECO:0000256" key="1">
    <source>
        <dbReference type="SAM" id="MobiDB-lite"/>
    </source>
</evidence>
<reference evidence="2 3" key="1">
    <citation type="journal article" date="2019" name="PLoS ONE">
        <title>Comparative genome analysis indicates high evolutionary potential of pathogenicity genes in Colletotrichum tanaceti.</title>
        <authorList>
            <person name="Lelwala R.V."/>
            <person name="Korhonen P.K."/>
            <person name="Young N.D."/>
            <person name="Scott J.B."/>
            <person name="Ades P.A."/>
            <person name="Gasser R.B."/>
            <person name="Taylor P.W.J."/>
        </authorList>
    </citation>
    <scope>NUCLEOTIDE SEQUENCE [LARGE SCALE GENOMIC DNA]</scope>
    <source>
        <strain evidence="2">BRIP57314</strain>
    </source>
</reference>
<dbReference type="Proteomes" id="UP000310108">
    <property type="component" value="Unassembled WGS sequence"/>
</dbReference>
<gene>
    <name evidence="2" type="ORF">CTA1_7187</name>
</gene>
<proteinExistence type="predicted"/>
<comment type="caution">
    <text evidence="2">The sequence shown here is derived from an EMBL/GenBank/DDBJ whole genome shotgun (WGS) entry which is preliminary data.</text>
</comment>
<organism evidence="2 3">
    <name type="scientific">Colletotrichum tanaceti</name>
    <dbReference type="NCBI Taxonomy" id="1306861"/>
    <lineage>
        <taxon>Eukaryota</taxon>
        <taxon>Fungi</taxon>
        <taxon>Dikarya</taxon>
        <taxon>Ascomycota</taxon>
        <taxon>Pezizomycotina</taxon>
        <taxon>Sordariomycetes</taxon>
        <taxon>Hypocreomycetidae</taxon>
        <taxon>Glomerellales</taxon>
        <taxon>Glomerellaceae</taxon>
        <taxon>Colletotrichum</taxon>
        <taxon>Colletotrichum destructivum species complex</taxon>
    </lineage>
</organism>
<feature type="region of interest" description="Disordered" evidence="1">
    <location>
        <begin position="438"/>
        <end position="461"/>
    </location>
</feature>
<name>A0A4U6X202_9PEZI</name>
<protein>
    <recommendedName>
        <fullName evidence="4">NAD-specific glutamate dehydrogenase</fullName>
    </recommendedName>
</protein>
<sequence>MARNDRGKVVVHQHDGRSLLGDLGTGDTHREPNVRSLERGRIVGTVTSHGDGLAESLEAGDQDTLVLGRGTGQDLQTGQGLVHLLDGELAEDGALHDESALGENTTLGRDSLSGDGVVTGHHTDDHAGVLGLANRLGDSGADGVLNTDNTGKDEVVEDVAEFDVSLDVGMNTVGRPLRVVLADEGDGAKRLLGVGVDGSLEEETVGFFQGGSAEVGDVELLCAVSEENLRGALDDETVAAVVTGQLDDGGHAFLARVKGHHLHDLLVGAGLGQSLHAEVVLGELEQGGLGLGADKGGLAVLLSLKGGGVDGDGLDEELLGGLGKRLGEFDGAGDLLAVDRLGEAGGAKGAGDDRHLVRGQGAGLVGADGRGVAHRLAGSEDANQVVLLQEASRGESQRKSHSQRKPLGHGDDDDGDGHDENVHEAGRLLGASAAVVGQVGEEADEEDDEEEEGGAASELGNGHGQALELLLQRRGLHLGANRHHDLAEAGVGADRGADEGADALEDLGSRDDERVDVLGSAAGLEGVEDGVAARLLESVRLTRGRGLVALQVMAADEDAVDRDQVAGLEVDDIANQDLGDVDHEGLARPDDLDLAVFLLGVELDKGAFFLPVIEGSDQRNDQDGNNNSNALHPVDRLAVFGVVFDAKGLVQAER</sequence>
<dbReference type="EMBL" id="PJEX01000668">
    <property type="protein sequence ID" value="TKW48923.1"/>
    <property type="molecule type" value="Genomic_DNA"/>
</dbReference>
<accession>A0A4U6X202</accession>
<keyword evidence="3" id="KW-1185">Reference proteome</keyword>
<evidence type="ECO:0000313" key="3">
    <source>
        <dbReference type="Proteomes" id="UP000310108"/>
    </source>
</evidence>
<evidence type="ECO:0000313" key="2">
    <source>
        <dbReference type="EMBL" id="TKW48923.1"/>
    </source>
</evidence>
<dbReference type="AlphaFoldDB" id="A0A4U6X202"/>
<evidence type="ECO:0008006" key="4">
    <source>
        <dbReference type="Google" id="ProtNLM"/>
    </source>
</evidence>
<feature type="compositionally biased region" description="Acidic residues" evidence="1">
    <location>
        <begin position="441"/>
        <end position="453"/>
    </location>
</feature>